<sequence length="132" mass="13827">MLLGFAVAPGAAALMMAVDEALPRNMTPGQFWRSVQLVAVFAYPPALLLGFPAVVAFGHIKANRPALCGIAGAGIAAAPWLLLFLFGGSNTGWMETGMIVVRAAAYGFGAGMIFWLIVDGPWRRRQAAAPAP</sequence>
<feature type="transmembrane region" description="Helical" evidence="1">
    <location>
        <begin position="67"/>
        <end position="87"/>
    </location>
</feature>
<evidence type="ECO:0000313" key="2">
    <source>
        <dbReference type="EMBL" id="PWR23778.1"/>
    </source>
</evidence>
<dbReference type="AlphaFoldDB" id="A0A317E9J6"/>
<feature type="transmembrane region" description="Helical" evidence="1">
    <location>
        <begin position="99"/>
        <end position="118"/>
    </location>
</feature>
<dbReference type="EMBL" id="QGLF01000001">
    <property type="protein sequence ID" value="PWR23778.1"/>
    <property type="molecule type" value="Genomic_DNA"/>
</dbReference>
<evidence type="ECO:0000256" key="1">
    <source>
        <dbReference type="SAM" id="Phobius"/>
    </source>
</evidence>
<accession>A0A317E9J6</accession>
<organism evidence="2 3">
    <name type="scientific">Zavarzinia compransoris</name>
    <dbReference type="NCBI Taxonomy" id="1264899"/>
    <lineage>
        <taxon>Bacteria</taxon>
        <taxon>Pseudomonadati</taxon>
        <taxon>Pseudomonadota</taxon>
        <taxon>Alphaproteobacteria</taxon>
        <taxon>Rhodospirillales</taxon>
        <taxon>Zavarziniaceae</taxon>
        <taxon>Zavarzinia</taxon>
    </lineage>
</organism>
<evidence type="ECO:0000313" key="3">
    <source>
        <dbReference type="Proteomes" id="UP000246077"/>
    </source>
</evidence>
<feature type="transmembrane region" description="Helical" evidence="1">
    <location>
        <begin position="41"/>
        <end position="60"/>
    </location>
</feature>
<name>A0A317E9J6_9PROT</name>
<keyword evidence="1" id="KW-1133">Transmembrane helix</keyword>
<protein>
    <submittedName>
        <fullName evidence="2">Uncharacterized protein</fullName>
    </submittedName>
</protein>
<gene>
    <name evidence="2" type="ORF">DKG75_04235</name>
</gene>
<keyword evidence="1" id="KW-0812">Transmembrane</keyword>
<keyword evidence="3" id="KW-1185">Reference proteome</keyword>
<proteinExistence type="predicted"/>
<reference evidence="3" key="1">
    <citation type="submission" date="2018-05" db="EMBL/GenBank/DDBJ databases">
        <title>Zavarzinia sp. HR-AS.</title>
        <authorList>
            <person name="Lee Y."/>
            <person name="Jeon C.O."/>
        </authorList>
    </citation>
    <scope>NUCLEOTIDE SEQUENCE [LARGE SCALE GENOMIC DNA]</scope>
    <source>
        <strain evidence="3">DSM 1231</strain>
    </source>
</reference>
<dbReference type="Proteomes" id="UP000246077">
    <property type="component" value="Unassembled WGS sequence"/>
</dbReference>
<keyword evidence="1" id="KW-0472">Membrane</keyword>
<comment type="caution">
    <text evidence="2">The sequence shown here is derived from an EMBL/GenBank/DDBJ whole genome shotgun (WGS) entry which is preliminary data.</text>
</comment>